<protein>
    <submittedName>
        <fullName evidence="1">Chitin synthase-domain-containing protein</fullName>
    </submittedName>
</protein>
<organism evidence="1 2">
    <name type="scientific">Lipomyces kononenkoae</name>
    <name type="common">Yeast</name>
    <dbReference type="NCBI Taxonomy" id="34357"/>
    <lineage>
        <taxon>Eukaryota</taxon>
        <taxon>Fungi</taxon>
        <taxon>Dikarya</taxon>
        <taxon>Ascomycota</taxon>
        <taxon>Saccharomycotina</taxon>
        <taxon>Lipomycetes</taxon>
        <taxon>Lipomycetales</taxon>
        <taxon>Lipomycetaceae</taxon>
        <taxon>Lipomyces</taxon>
    </lineage>
</organism>
<dbReference type="EMBL" id="MU971353">
    <property type="protein sequence ID" value="KAK9238725.1"/>
    <property type="molecule type" value="Genomic_DNA"/>
</dbReference>
<proteinExistence type="predicted"/>
<sequence length="1770" mass="197800">MAPLADISQLSATALSEHAITAHLGGRFHNGLPISFISTHSLIAINTFTSADPFEVSALAARAYDRLLRRAEDQLVVFLGESGSGKSELRNHLCARLHSISSDPIGKRISCALFLFSALSTTKTLSTPVASKAGLLLEYQYGSDAQLIGAKLISYRLDRERVARIPTGERNFHIFYYLVAGTTAPERDHLALDPDTRYRYLGHPTQLKIGINDHEGFSHFKSALRQLDFTRTEIAELCQVLGAIIHIGQLEFAPPGADSDSDENHATVKSRYELEVIAAFLGVRPADLEACLVYKTQSFRRERVTLVLDCAGARAHADDLAKTIYAVLQSWIIESTNDKLSQHESLISNTISVVDFPGFIPQTFGSASSSGPESLNQLLYNSANEVLYNYMLFAFFDRLAQKFESEELQLPSAEYFDNTDTVKLLTRPNGILPLLDDQARRGKLPASVMEVMKKRFDKNPAIGLSPVSGTFAIRHYDGEIDYSIDRLLEANTDDISGDLMNLFSSTSSNFIKRLFETSAVTQIKHPREHSAVLQGQLSSKPLRQPSTLRKGTATPAAAADKEPKYYTATGQFNMALETLRKSFADANPYFIHCIRPNDRRIAGQLDVKCVREQVHALGIADIAKRVQATDVSLFLPFAEVLGAAGFDESTMLASSDAQKVEQLMIEHSWTERDAKIGTTGVFLSEAAWRELVDPNNTYLFQNEAGISNSPFQKDNPFTDSKSGLLAASGAPGMGSYIYADDPDKARSTDALTMMNGPGNADMFQHFDSPHEMIEKGIHGREEEINDIQSTPARNRWMFLVWLLTFWCPDTFIKKLGRMPRKDVRIAWREKLAINLLIWSSCAATVFIIVGFPVLICPTQHVYSSAELSTYNYKTNPQNTYVSIRGEVFDLTNFAPGHYPSIVAKSDVLGYGGADATKIFPVQVSALCEGVNGPIDPSVTLDYNGENATDTNAVYHDFRYFTNDSRPDWYTEQMIMLRANYKKGDVAISSQYMKSLVQKGNILASINGRVFDLTTYIVGGRQILVPPGATRNNNVNTDFMSNTIISLFQSQAGNDISNYWNNLDLDPVTKSQQWVCLQNLFYAGQVDTRNSPKCQFAQYFLLAISVFLASVIGFKFFAALQFSVTRAPENIDKFIICQIPAYTEDEESLRRAIDSLARMQYDDKRKLLFIICDGMIVGAGNDRPTPRIVLDILGVSPEIDPDPLSFESLGDGLKQHNMGKVYSGLYEVNGHIVPFVVVVKVGKPSEISRPGNRGKRDSQMLLMRFLNRVHFNSPMNPLELELYHQIRNVIGVSPTFYEYILQVDADTEVASDSATRMVSAFLHDTKIIALCGETALSNARRSIVTMIQVYEYYISHNLSKAFESLFGSVSCLPGCFSMYRVRTANSGKPLFISNSVVQGYSEIRVDTLHLKNLLHLGEDRYLTTLLLRHHPTYKTKFIRDAHCLTIAPDSWKVFLSQRRRWINSTVHNLIELVPMSQLCGFCCFSMRFVVLIDLMSTIVQPVTVGYLVYLFYRIGVDPSAIPITSIVILVAIYGLQAIIFLLRRKWDMIGWMFFYILAIPVFSLGLPLYAFWHMDDFSWGNTRVVYGEKGRKVLVSDEGKFDPASIPRKKWEDFQAELWEQYESQSASAYDTKSEVMSYGSRSYYPPQEYTTLDPSVRSPSTAPMQRPMSQDYLGYSAASRASVATPHQSVIFSQPSMVTPGGDVEMGTIELPGDDMLLAEIREIIRTSDLMTITKKSIRQELETRFGGISLDSKRAYINSATEAILAGEL</sequence>
<reference evidence="2" key="1">
    <citation type="journal article" date="2024" name="Front. Bioeng. Biotechnol.">
        <title>Genome-scale model development and genomic sequencing of the oleaginous clade Lipomyces.</title>
        <authorList>
            <person name="Czajka J.J."/>
            <person name="Han Y."/>
            <person name="Kim J."/>
            <person name="Mondo S.J."/>
            <person name="Hofstad B.A."/>
            <person name="Robles A."/>
            <person name="Haridas S."/>
            <person name="Riley R."/>
            <person name="LaButti K."/>
            <person name="Pangilinan J."/>
            <person name="Andreopoulos W."/>
            <person name="Lipzen A."/>
            <person name="Yan J."/>
            <person name="Wang M."/>
            <person name="Ng V."/>
            <person name="Grigoriev I.V."/>
            <person name="Spatafora J.W."/>
            <person name="Magnuson J.K."/>
            <person name="Baker S.E."/>
            <person name="Pomraning K.R."/>
        </authorList>
    </citation>
    <scope>NUCLEOTIDE SEQUENCE [LARGE SCALE GENOMIC DNA]</scope>
    <source>
        <strain evidence="2">CBS 7786</strain>
    </source>
</reference>
<dbReference type="Proteomes" id="UP001433508">
    <property type="component" value="Unassembled WGS sequence"/>
</dbReference>
<evidence type="ECO:0000313" key="2">
    <source>
        <dbReference type="Proteomes" id="UP001433508"/>
    </source>
</evidence>
<name>A0ACC3T4Z0_LIPKO</name>
<gene>
    <name evidence="1" type="ORF">V1525DRAFT_387285</name>
</gene>
<evidence type="ECO:0000313" key="1">
    <source>
        <dbReference type="EMBL" id="KAK9238725.1"/>
    </source>
</evidence>
<comment type="caution">
    <text evidence="1">The sequence shown here is derived from an EMBL/GenBank/DDBJ whole genome shotgun (WGS) entry which is preliminary data.</text>
</comment>
<keyword evidence="2" id="KW-1185">Reference proteome</keyword>
<accession>A0ACC3T4Z0</accession>